<reference evidence="2 3" key="1">
    <citation type="submission" date="2024-10" db="EMBL/GenBank/DDBJ databases">
        <title>Novel secondary metabolite-producing bacteria for plant disease control.</title>
        <authorList>
            <person name="Chevrette M."/>
        </authorList>
    </citation>
    <scope>NUCLEOTIDE SEQUENCE [LARGE SCALE GENOMIC DNA]</scope>
    <source>
        <strain evidence="2 3">J30 TE3557</strain>
    </source>
</reference>
<comment type="caution">
    <text evidence="2">The sequence shown here is derived from an EMBL/GenBank/DDBJ whole genome shotgun (WGS) entry which is preliminary data.</text>
</comment>
<dbReference type="Proteomes" id="UP001620520">
    <property type="component" value="Unassembled WGS sequence"/>
</dbReference>
<evidence type="ECO:0008006" key="4">
    <source>
        <dbReference type="Google" id="ProtNLM"/>
    </source>
</evidence>
<proteinExistence type="predicted"/>
<dbReference type="Gene3D" id="3.30.505.20">
    <property type="match status" value="1"/>
</dbReference>
<evidence type="ECO:0000256" key="1">
    <source>
        <dbReference type="SAM" id="MobiDB-lite"/>
    </source>
</evidence>
<feature type="compositionally biased region" description="Low complexity" evidence="1">
    <location>
        <begin position="152"/>
        <end position="168"/>
    </location>
</feature>
<gene>
    <name evidence="2" type="ORF">ABIA52_002222</name>
</gene>
<accession>A0ABW8N6Z5</accession>
<dbReference type="EMBL" id="JBIYEW010000003">
    <property type="protein sequence ID" value="MFK4639333.1"/>
    <property type="molecule type" value="Genomic_DNA"/>
</dbReference>
<sequence>MPRINKTSGIILAAIVAVGGIGAATLPALADSGSNSSSSASPSAGTGASSGTDQGARGPHQANGKTEQVLTGDTAAKVEAAVKAAQPDATIDRMETDADGATYEAHITKTDGTHATVLLDENFTVTGTDTQANGGRRGGHGPGDNDGDADDTGGTTTSPSPSATGSAS</sequence>
<feature type="compositionally biased region" description="Low complexity" evidence="1">
    <location>
        <begin position="30"/>
        <end position="56"/>
    </location>
</feature>
<feature type="region of interest" description="Disordered" evidence="1">
    <location>
        <begin position="123"/>
        <end position="168"/>
    </location>
</feature>
<protein>
    <recommendedName>
        <fullName evidence="4">PepSY domain-containing protein</fullName>
    </recommendedName>
</protein>
<organism evidence="2 3">
    <name type="scientific">Paenarthrobacter histidinolovorans</name>
    <dbReference type="NCBI Taxonomy" id="43664"/>
    <lineage>
        <taxon>Bacteria</taxon>
        <taxon>Bacillati</taxon>
        <taxon>Actinomycetota</taxon>
        <taxon>Actinomycetes</taxon>
        <taxon>Micrococcales</taxon>
        <taxon>Micrococcaceae</taxon>
        <taxon>Paenarthrobacter</taxon>
    </lineage>
</organism>
<name>A0ABW8N6Z5_9MICC</name>
<keyword evidence="3" id="KW-1185">Reference proteome</keyword>
<evidence type="ECO:0000313" key="2">
    <source>
        <dbReference type="EMBL" id="MFK4639333.1"/>
    </source>
</evidence>
<evidence type="ECO:0000313" key="3">
    <source>
        <dbReference type="Proteomes" id="UP001620520"/>
    </source>
</evidence>
<feature type="region of interest" description="Disordered" evidence="1">
    <location>
        <begin position="27"/>
        <end position="74"/>
    </location>
</feature>
<dbReference type="RefSeq" id="WP_189016913.1">
    <property type="nucleotide sequence ID" value="NZ_BMPM01000003.1"/>
</dbReference>